<dbReference type="Proteomes" id="UP001552299">
    <property type="component" value="Unassembled WGS sequence"/>
</dbReference>
<proteinExistence type="predicted"/>
<feature type="domain" description="C2 NT-type" evidence="1">
    <location>
        <begin position="1"/>
        <end position="146"/>
    </location>
</feature>
<accession>A0ABD0VAF8</accession>
<dbReference type="AlphaFoldDB" id="A0ABD0VAF8"/>
<dbReference type="EMBL" id="JANQDX010000009">
    <property type="protein sequence ID" value="KAL0919587.1"/>
    <property type="molecule type" value="Genomic_DNA"/>
</dbReference>
<dbReference type="PANTHER" id="PTHR31182:SF21">
    <property type="entry name" value="C2 NT-TYPE DOMAIN-CONTAINING PROTEIN"/>
    <property type="match status" value="1"/>
</dbReference>
<name>A0ABD0VAF8_DENTH</name>
<organism evidence="2 3">
    <name type="scientific">Dendrobium thyrsiflorum</name>
    <name type="common">Pinecone-like raceme dendrobium</name>
    <name type="synonym">Orchid</name>
    <dbReference type="NCBI Taxonomy" id="117978"/>
    <lineage>
        <taxon>Eukaryota</taxon>
        <taxon>Viridiplantae</taxon>
        <taxon>Streptophyta</taxon>
        <taxon>Embryophyta</taxon>
        <taxon>Tracheophyta</taxon>
        <taxon>Spermatophyta</taxon>
        <taxon>Magnoliopsida</taxon>
        <taxon>Liliopsida</taxon>
        <taxon>Asparagales</taxon>
        <taxon>Orchidaceae</taxon>
        <taxon>Epidendroideae</taxon>
        <taxon>Malaxideae</taxon>
        <taxon>Dendrobiinae</taxon>
        <taxon>Dendrobium</taxon>
    </lineage>
</organism>
<evidence type="ECO:0000313" key="2">
    <source>
        <dbReference type="EMBL" id="KAL0919587.1"/>
    </source>
</evidence>
<sequence>MDFKLHLVVEHIEHLPVDSYDCNVIAKVEWRGNERKAGFLARKIERKYTSQQKVQEKGTVRWNEGFDHTCKFKRERSGIYRSWFIAIQIEEVQERGKMKNIGKANMDVVKFISNFENDKSIRIPIDCSIGGHIAEAMLTVKLQLIKAEPKDRRRVTPTRALSLCFISRRPQLNSSRKTKSFQDSSTKTMKQKKLSFARLLSLSTKKLDQKGLSQPKGPLLLANGCAEEVDDIDNERHHQSCSHFLTAFKKVKVRPEENLKPLGFKDSHKFEIGQWERKKLVSRDDKFELATEVFLASIDQRSKRAAGGSACTVLAAVIADWLHNNPKSLPLQCQFDELVLKGSLEWRNLCSEENHKVKFSDKHFDLDTVLEAKVRSLKVATEKSYVGFFSMDEMPEGFDWLEGEMSFDNIWNNILCTDVSEERIYIVSWNDHFFVLKVESEAIYLLDTLGERLSEGCNHAYILKFDAETSIYRYNKDEKESSSEDLVSEGIASCKEYIKGFLSAIPIRELQQDIKSERAKQELLHRLLQIDFHYTAPACTGKTD</sequence>
<gene>
    <name evidence="2" type="ORF">M5K25_011690</name>
</gene>
<dbReference type="PROSITE" id="PS51840">
    <property type="entry name" value="C2_NT"/>
    <property type="match status" value="1"/>
</dbReference>
<evidence type="ECO:0000313" key="3">
    <source>
        <dbReference type="Proteomes" id="UP001552299"/>
    </source>
</evidence>
<reference evidence="2 3" key="1">
    <citation type="journal article" date="2024" name="Plant Biotechnol. J.">
        <title>Dendrobium thyrsiflorum genome and its molecular insights into genes involved in important horticultural traits.</title>
        <authorList>
            <person name="Chen B."/>
            <person name="Wang J.Y."/>
            <person name="Zheng P.J."/>
            <person name="Li K.L."/>
            <person name="Liang Y.M."/>
            <person name="Chen X.F."/>
            <person name="Zhang C."/>
            <person name="Zhao X."/>
            <person name="He X."/>
            <person name="Zhang G.Q."/>
            <person name="Liu Z.J."/>
            <person name="Xu Q."/>
        </authorList>
    </citation>
    <scope>NUCLEOTIDE SEQUENCE [LARGE SCALE GENOMIC DNA]</scope>
    <source>
        <strain evidence="2">GZMU011</strain>
    </source>
</reference>
<dbReference type="InterPro" id="IPR019448">
    <property type="entry name" value="NT-C2"/>
</dbReference>
<keyword evidence="3" id="KW-1185">Reference proteome</keyword>
<dbReference type="Pfam" id="PF10358">
    <property type="entry name" value="NT-C2"/>
    <property type="match status" value="1"/>
</dbReference>
<dbReference type="PANTHER" id="PTHR31182">
    <property type="entry name" value="C2 NT-TYPE DOMAIN-CONTAINING PROTEIN"/>
    <property type="match status" value="1"/>
</dbReference>
<evidence type="ECO:0000259" key="1">
    <source>
        <dbReference type="PROSITE" id="PS51840"/>
    </source>
</evidence>
<protein>
    <recommendedName>
        <fullName evidence="1">C2 NT-type domain-containing protein</fullName>
    </recommendedName>
</protein>
<comment type="caution">
    <text evidence="2">The sequence shown here is derived from an EMBL/GenBank/DDBJ whole genome shotgun (WGS) entry which is preliminary data.</text>
</comment>